<evidence type="ECO:0000259" key="2">
    <source>
        <dbReference type="Pfam" id="PF23584"/>
    </source>
</evidence>
<gene>
    <name evidence="3" type="ORF">VTJ83DRAFT_6750</name>
</gene>
<feature type="region of interest" description="Disordered" evidence="1">
    <location>
        <begin position="143"/>
        <end position="199"/>
    </location>
</feature>
<dbReference type="GeneID" id="98128140"/>
<feature type="compositionally biased region" description="Gly residues" evidence="1">
    <location>
        <begin position="236"/>
        <end position="248"/>
    </location>
</feature>
<feature type="compositionally biased region" description="Low complexity" evidence="1">
    <location>
        <begin position="167"/>
        <end position="180"/>
    </location>
</feature>
<evidence type="ECO:0000313" key="3">
    <source>
        <dbReference type="EMBL" id="KAL2265650.1"/>
    </source>
</evidence>
<dbReference type="InterPro" id="IPR055560">
    <property type="entry name" value="DUF7136"/>
</dbReference>
<feature type="compositionally biased region" description="Basic and acidic residues" evidence="1">
    <location>
        <begin position="223"/>
        <end position="235"/>
    </location>
</feature>
<dbReference type="Proteomes" id="UP001600064">
    <property type="component" value="Unassembled WGS sequence"/>
</dbReference>
<reference evidence="3 4" key="1">
    <citation type="journal article" date="2024" name="Commun. Biol.">
        <title>Comparative genomic analysis of thermophilic fungi reveals convergent evolutionary adaptations and gene losses.</title>
        <authorList>
            <person name="Steindorff A.S."/>
            <person name="Aguilar-Pontes M.V."/>
            <person name="Robinson A.J."/>
            <person name="Andreopoulos B."/>
            <person name="LaButti K."/>
            <person name="Kuo A."/>
            <person name="Mondo S."/>
            <person name="Riley R."/>
            <person name="Otillar R."/>
            <person name="Haridas S."/>
            <person name="Lipzen A."/>
            <person name="Grimwood J."/>
            <person name="Schmutz J."/>
            <person name="Clum A."/>
            <person name="Reid I.D."/>
            <person name="Moisan M.C."/>
            <person name="Butler G."/>
            <person name="Nguyen T.T.M."/>
            <person name="Dewar K."/>
            <person name="Conant G."/>
            <person name="Drula E."/>
            <person name="Henrissat B."/>
            <person name="Hansel C."/>
            <person name="Singer S."/>
            <person name="Hutchinson M.I."/>
            <person name="de Vries R.P."/>
            <person name="Natvig D.O."/>
            <person name="Powell A.J."/>
            <person name="Tsang A."/>
            <person name="Grigoriev I.V."/>
        </authorList>
    </citation>
    <scope>NUCLEOTIDE SEQUENCE [LARGE SCALE GENOMIC DNA]</scope>
    <source>
        <strain evidence="3 4">ATCC 22073</strain>
    </source>
</reference>
<evidence type="ECO:0000256" key="1">
    <source>
        <dbReference type="SAM" id="MobiDB-lite"/>
    </source>
</evidence>
<protein>
    <recommendedName>
        <fullName evidence="2">DUF7136 domain-containing protein</fullName>
    </recommendedName>
</protein>
<dbReference type="Pfam" id="PF23584">
    <property type="entry name" value="DUF7136"/>
    <property type="match status" value="1"/>
</dbReference>
<accession>A0ABR4D6F2</accession>
<sequence>MEPLDQGPFSRSVAYGHNIPLRDYDGNASIPKPFYYTTYADKLNITSTGRYSLTWELEIFSCYPYVEGWKDGVRDRVNWITKSQKQEVLLTIADPSNNTITTTPKPPLDIAADQDATCANWPAVSFVIADAVPVPDYDEVRGSNTRPLCPVVPDPTSGVDQSSDPETTTAASGTAAAVTAPPRVHHRAAEPLPRQARRRRRLQRVVRAHQLGLRDVVLPPDALSDRGMPRPDDQRGGGGGGRGAGLLGHGRRGRRGRRPDGRVDGRGGSVVRRGVERRDIIFFIGLLARLTFLFPTGAVVIDSRSILGWGWGVASSFFLLYTEGRCPTLPPPPPVLGCTVHDAYPSRLPACTYLHSVLCIAP</sequence>
<evidence type="ECO:0000313" key="4">
    <source>
        <dbReference type="Proteomes" id="UP001600064"/>
    </source>
</evidence>
<comment type="caution">
    <text evidence="3">The sequence shown here is derived from an EMBL/GenBank/DDBJ whole genome shotgun (WGS) entry which is preliminary data.</text>
</comment>
<name>A0ABR4D6F2_9PEZI</name>
<dbReference type="RefSeq" id="XP_070864377.1">
    <property type="nucleotide sequence ID" value="XM_071013496.1"/>
</dbReference>
<organism evidence="3 4">
    <name type="scientific">Remersonia thermophila</name>
    <dbReference type="NCBI Taxonomy" id="72144"/>
    <lineage>
        <taxon>Eukaryota</taxon>
        <taxon>Fungi</taxon>
        <taxon>Dikarya</taxon>
        <taxon>Ascomycota</taxon>
        <taxon>Pezizomycotina</taxon>
        <taxon>Sordariomycetes</taxon>
        <taxon>Sordariomycetidae</taxon>
        <taxon>Sordariales</taxon>
        <taxon>Sordariales incertae sedis</taxon>
        <taxon>Remersonia</taxon>
    </lineage>
</organism>
<feature type="region of interest" description="Disordered" evidence="1">
    <location>
        <begin position="218"/>
        <end position="268"/>
    </location>
</feature>
<feature type="domain" description="DUF7136" evidence="2">
    <location>
        <begin position="29"/>
        <end position="158"/>
    </location>
</feature>
<proteinExistence type="predicted"/>
<keyword evidence="4" id="KW-1185">Reference proteome</keyword>
<dbReference type="EMBL" id="JAZGUE010000006">
    <property type="protein sequence ID" value="KAL2265650.1"/>
    <property type="molecule type" value="Genomic_DNA"/>
</dbReference>